<name>A0A8S1Y7Z3_PAROT</name>
<accession>A0A8S1Y7Z3</accession>
<dbReference type="AlphaFoldDB" id="A0A8S1Y7Z3"/>
<keyword evidence="3" id="KW-1185">Reference proteome</keyword>
<reference evidence="2" key="1">
    <citation type="submission" date="2021-01" db="EMBL/GenBank/DDBJ databases">
        <authorList>
            <consortium name="Genoscope - CEA"/>
            <person name="William W."/>
        </authorList>
    </citation>
    <scope>NUCLEOTIDE SEQUENCE</scope>
</reference>
<feature type="compositionally biased region" description="Polar residues" evidence="1">
    <location>
        <begin position="25"/>
        <end position="46"/>
    </location>
</feature>
<gene>
    <name evidence="2" type="ORF">POCTA_138.1.T1490014</name>
</gene>
<sequence>MIREIIIKKFKQLKDTNAEIRKNSRNTQKSNYQSMLRQSLNEQFNL</sequence>
<organism evidence="2 3">
    <name type="scientific">Paramecium octaurelia</name>
    <dbReference type="NCBI Taxonomy" id="43137"/>
    <lineage>
        <taxon>Eukaryota</taxon>
        <taxon>Sar</taxon>
        <taxon>Alveolata</taxon>
        <taxon>Ciliophora</taxon>
        <taxon>Intramacronucleata</taxon>
        <taxon>Oligohymenophorea</taxon>
        <taxon>Peniculida</taxon>
        <taxon>Parameciidae</taxon>
        <taxon>Paramecium</taxon>
    </lineage>
</organism>
<evidence type="ECO:0000256" key="1">
    <source>
        <dbReference type="SAM" id="MobiDB-lite"/>
    </source>
</evidence>
<feature type="region of interest" description="Disordered" evidence="1">
    <location>
        <begin position="18"/>
        <end position="46"/>
    </location>
</feature>
<comment type="caution">
    <text evidence="2">The sequence shown here is derived from an EMBL/GenBank/DDBJ whole genome shotgun (WGS) entry which is preliminary data.</text>
</comment>
<proteinExistence type="predicted"/>
<protein>
    <submittedName>
        <fullName evidence="2">Uncharacterized protein</fullName>
    </submittedName>
</protein>
<evidence type="ECO:0000313" key="2">
    <source>
        <dbReference type="EMBL" id="CAD8209879.1"/>
    </source>
</evidence>
<dbReference type="EMBL" id="CAJJDP010000151">
    <property type="protein sequence ID" value="CAD8209879.1"/>
    <property type="molecule type" value="Genomic_DNA"/>
</dbReference>
<dbReference type="Proteomes" id="UP000683925">
    <property type="component" value="Unassembled WGS sequence"/>
</dbReference>
<evidence type="ECO:0000313" key="3">
    <source>
        <dbReference type="Proteomes" id="UP000683925"/>
    </source>
</evidence>